<dbReference type="RefSeq" id="WP_011307323.1">
    <property type="nucleotide sequence ID" value="NZ_CP009526.1"/>
</dbReference>
<gene>
    <name evidence="3" type="ORF">MSBRW_2389</name>
</gene>
<evidence type="ECO:0000256" key="2">
    <source>
        <dbReference type="SAM" id="Phobius"/>
    </source>
</evidence>
<dbReference type="GeneID" id="24823934"/>
<dbReference type="PATRIC" id="fig|1434109.4.peg.3083"/>
<keyword evidence="1" id="KW-0175">Coiled coil</keyword>
<feature type="transmembrane region" description="Helical" evidence="2">
    <location>
        <begin position="151"/>
        <end position="171"/>
    </location>
</feature>
<dbReference type="KEGG" id="mbw:MSBRW_2389"/>
<feature type="transmembrane region" description="Helical" evidence="2">
    <location>
        <begin position="47"/>
        <end position="71"/>
    </location>
</feature>
<keyword evidence="2" id="KW-0472">Membrane</keyword>
<dbReference type="EMBL" id="CP009526">
    <property type="protein sequence ID" value="AKB51642.1"/>
    <property type="molecule type" value="Genomic_DNA"/>
</dbReference>
<dbReference type="HOGENOM" id="CLU_1063994_0_0_2"/>
<evidence type="ECO:0000256" key="1">
    <source>
        <dbReference type="SAM" id="Coils"/>
    </source>
</evidence>
<protein>
    <submittedName>
        <fullName evidence="3">Uncharacterized protein</fullName>
    </submittedName>
</protein>
<feature type="coiled-coil region" evidence="1">
    <location>
        <begin position="183"/>
        <end position="245"/>
    </location>
</feature>
<organism evidence="3 4">
    <name type="scientific">Methanosarcina barkeri str. Wiesmoor</name>
    <dbReference type="NCBI Taxonomy" id="1434109"/>
    <lineage>
        <taxon>Archaea</taxon>
        <taxon>Methanobacteriati</taxon>
        <taxon>Methanobacteriota</taxon>
        <taxon>Stenosarchaea group</taxon>
        <taxon>Methanomicrobia</taxon>
        <taxon>Methanosarcinales</taxon>
        <taxon>Methanosarcinaceae</taxon>
        <taxon>Methanosarcina</taxon>
    </lineage>
</organism>
<name>A0A0E3QP25_METBA</name>
<keyword evidence="2" id="KW-1133">Transmembrane helix</keyword>
<dbReference type="Proteomes" id="UP000033038">
    <property type="component" value="Chromosome"/>
</dbReference>
<sequence>MTDNSDSFLIPHLGGVLVWLMLFFVCGLGIIFLFARQSSSYPQFLSLMGVCFLIAGAVFVSGMLIGFIFGIPRILSQEPRSLESNDSDGTETKVKSLIYGENSNLDQISDWLTKILVGVGLTQLTQVPKALQMYSENIESALGDFPSSGTFGVAILIYYVVDGFLIGYLWTRRCAAVEFKKGVDELKKEREEFASILQQLNREKDEFGKKMEELKNEKEDLDKNVDNLKKEKDEIETKTLQLVDKIREVDIKMKEVEDKNV</sequence>
<accession>A0A0E3QP25</accession>
<proteinExistence type="predicted"/>
<reference evidence="3 4" key="1">
    <citation type="submission" date="2014-07" db="EMBL/GenBank/DDBJ databases">
        <title>Methanogenic archaea and the global carbon cycle.</title>
        <authorList>
            <person name="Henriksen J.R."/>
            <person name="Luke J."/>
            <person name="Reinhart S."/>
            <person name="Benedict M.N."/>
            <person name="Youngblut N.D."/>
            <person name="Metcalf M.E."/>
            <person name="Whitaker R.J."/>
            <person name="Metcalf W.W."/>
        </authorList>
    </citation>
    <scope>NUCLEOTIDE SEQUENCE [LARGE SCALE GENOMIC DNA]</scope>
    <source>
        <strain evidence="3 4">Wiesmoor</strain>
    </source>
</reference>
<keyword evidence="2" id="KW-0812">Transmembrane</keyword>
<feature type="transmembrane region" description="Helical" evidence="2">
    <location>
        <begin position="12"/>
        <end position="35"/>
    </location>
</feature>
<dbReference type="AlphaFoldDB" id="A0A0E3QP25"/>
<dbReference type="Gene3D" id="1.20.5.1000">
    <property type="entry name" value="arf6 gtpase in complex with a specific effector, jip4"/>
    <property type="match status" value="1"/>
</dbReference>
<evidence type="ECO:0000313" key="4">
    <source>
        <dbReference type="Proteomes" id="UP000033038"/>
    </source>
</evidence>
<evidence type="ECO:0000313" key="3">
    <source>
        <dbReference type="EMBL" id="AKB51642.1"/>
    </source>
</evidence>